<evidence type="ECO:0000313" key="7">
    <source>
        <dbReference type="Proteomes" id="UP000622245"/>
    </source>
</evidence>
<accession>A0ABS1YGU9</accession>
<sequence>MMNAVARAGLRVPLGARVGSVEDLDDWLAASRVLPVVVKPAASAGSEGVYFCADEAQARARPRSCSARRTPWASRTTRCWCRSSSSASSTSSTA</sequence>
<proteinExistence type="predicted"/>
<dbReference type="PANTHER" id="PTHR43585:SF2">
    <property type="entry name" value="ATP-GRASP ENZYME FSQD"/>
    <property type="match status" value="1"/>
</dbReference>
<evidence type="ECO:0000256" key="3">
    <source>
        <dbReference type="ARBA" id="ARBA00022840"/>
    </source>
</evidence>
<dbReference type="RefSeq" id="WP_203149099.1">
    <property type="nucleotide sequence ID" value="NZ_JAEVHL010000063.1"/>
</dbReference>
<name>A0ABS1YGU9_9ACTN</name>
<reference evidence="6 7" key="1">
    <citation type="submission" date="2021-01" db="EMBL/GenBank/DDBJ databases">
        <title>Draft genome sequence of Micromonospora sp. strain STR1s_6.</title>
        <authorList>
            <person name="Karlyshev A."/>
            <person name="Jawad R."/>
        </authorList>
    </citation>
    <scope>NUCLEOTIDE SEQUENCE [LARGE SCALE GENOMIC DNA]</scope>
    <source>
        <strain evidence="6 7">STR1S-6</strain>
    </source>
</reference>
<dbReference type="InterPro" id="IPR011761">
    <property type="entry name" value="ATP-grasp"/>
</dbReference>
<dbReference type="Proteomes" id="UP000622245">
    <property type="component" value="Unassembled WGS sequence"/>
</dbReference>
<protein>
    <recommendedName>
        <fullName evidence="5">ATP-grasp domain-containing protein</fullName>
    </recommendedName>
</protein>
<dbReference type="Gene3D" id="3.30.470.20">
    <property type="entry name" value="ATP-grasp fold, B domain"/>
    <property type="match status" value="1"/>
</dbReference>
<dbReference type="SUPFAM" id="SSF56059">
    <property type="entry name" value="Glutathione synthetase ATP-binding domain-like"/>
    <property type="match status" value="1"/>
</dbReference>
<dbReference type="PANTHER" id="PTHR43585">
    <property type="entry name" value="FUMIPYRROLE BIOSYNTHESIS PROTEIN C"/>
    <property type="match status" value="1"/>
</dbReference>
<evidence type="ECO:0000256" key="2">
    <source>
        <dbReference type="ARBA" id="ARBA00022741"/>
    </source>
</evidence>
<keyword evidence="2 4" id="KW-0547">Nucleotide-binding</keyword>
<dbReference type="PROSITE" id="PS50975">
    <property type="entry name" value="ATP_GRASP"/>
    <property type="match status" value="1"/>
</dbReference>
<dbReference type="InterPro" id="IPR052032">
    <property type="entry name" value="ATP-dep_AA_Ligase"/>
</dbReference>
<evidence type="ECO:0000313" key="6">
    <source>
        <dbReference type="EMBL" id="MBM0276638.1"/>
    </source>
</evidence>
<organism evidence="6 7">
    <name type="scientific">Micromonospora tarensis</name>
    <dbReference type="NCBI Taxonomy" id="2806100"/>
    <lineage>
        <taxon>Bacteria</taxon>
        <taxon>Bacillati</taxon>
        <taxon>Actinomycetota</taxon>
        <taxon>Actinomycetes</taxon>
        <taxon>Micromonosporales</taxon>
        <taxon>Micromonosporaceae</taxon>
        <taxon>Micromonospora</taxon>
    </lineage>
</organism>
<feature type="domain" description="ATP-grasp" evidence="5">
    <location>
        <begin position="2"/>
        <end position="49"/>
    </location>
</feature>
<keyword evidence="3 4" id="KW-0067">ATP-binding</keyword>
<keyword evidence="1" id="KW-0436">Ligase</keyword>
<keyword evidence="7" id="KW-1185">Reference proteome</keyword>
<comment type="caution">
    <text evidence="6">The sequence shown here is derived from an EMBL/GenBank/DDBJ whole genome shotgun (WGS) entry which is preliminary data.</text>
</comment>
<gene>
    <name evidence="6" type="ORF">JM949_15010</name>
</gene>
<evidence type="ECO:0000256" key="4">
    <source>
        <dbReference type="PROSITE-ProRule" id="PRU00409"/>
    </source>
</evidence>
<evidence type="ECO:0000256" key="1">
    <source>
        <dbReference type="ARBA" id="ARBA00022598"/>
    </source>
</evidence>
<evidence type="ECO:0000259" key="5">
    <source>
        <dbReference type="PROSITE" id="PS50975"/>
    </source>
</evidence>
<dbReference type="EMBL" id="JAEVHL010000063">
    <property type="protein sequence ID" value="MBM0276638.1"/>
    <property type="molecule type" value="Genomic_DNA"/>
</dbReference>